<comment type="similarity">
    <text evidence="2">Belongs to the SusD family.</text>
</comment>
<evidence type="ECO:0000313" key="10">
    <source>
        <dbReference type="Proteomes" id="UP000256405"/>
    </source>
</evidence>
<accession>A0A3E0E3P3</accession>
<dbReference type="PROSITE" id="PS51257">
    <property type="entry name" value="PROKAR_LIPOPROTEIN"/>
    <property type="match status" value="1"/>
</dbReference>
<evidence type="ECO:0000259" key="7">
    <source>
        <dbReference type="Pfam" id="PF07980"/>
    </source>
</evidence>
<feature type="domain" description="SusD-like N-terminal" evidence="8">
    <location>
        <begin position="46"/>
        <end position="223"/>
    </location>
</feature>
<evidence type="ECO:0000313" key="9">
    <source>
        <dbReference type="EMBL" id="REG92907.1"/>
    </source>
</evidence>
<dbReference type="Proteomes" id="UP000256405">
    <property type="component" value="Unassembled WGS sequence"/>
</dbReference>
<dbReference type="OrthoDB" id="906516at2"/>
<comment type="caution">
    <text evidence="9">The sequence shown here is derived from an EMBL/GenBank/DDBJ whole genome shotgun (WGS) entry which is preliminary data.</text>
</comment>
<feature type="chain" id="PRO_5017695054" evidence="6">
    <location>
        <begin position="23"/>
        <end position="557"/>
    </location>
</feature>
<reference evidence="9 10" key="1">
    <citation type="submission" date="2018-08" db="EMBL/GenBank/DDBJ databases">
        <title>Genomic Encyclopedia of Archaeal and Bacterial Type Strains, Phase II (KMG-II): from individual species to whole genera.</title>
        <authorList>
            <person name="Goeker M."/>
        </authorList>
    </citation>
    <scope>NUCLEOTIDE SEQUENCE [LARGE SCALE GENOMIC DNA]</scope>
    <source>
        <strain evidence="9 10">DSM 15986</strain>
    </source>
</reference>
<dbReference type="Pfam" id="PF14322">
    <property type="entry name" value="SusD-like_3"/>
    <property type="match status" value="1"/>
</dbReference>
<keyword evidence="5" id="KW-0998">Cell outer membrane</keyword>
<dbReference type="Gene3D" id="1.25.40.390">
    <property type="match status" value="1"/>
</dbReference>
<protein>
    <submittedName>
        <fullName evidence="9">Putative outer membrane starch-binding protein</fullName>
    </submittedName>
</protein>
<evidence type="ECO:0000256" key="5">
    <source>
        <dbReference type="ARBA" id="ARBA00023237"/>
    </source>
</evidence>
<dbReference type="SUPFAM" id="SSF48452">
    <property type="entry name" value="TPR-like"/>
    <property type="match status" value="1"/>
</dbReference>
<evidence type="ECO:0000256" key="1">
    <source>
        <dbReference type="ARBA" id="ARBA00004442"/>
    </source>
</evidence>
<keyword evidence="10" id="KW-1185">Reference proteome</keyword>
<evidence type="ECO:0000259" key="8">
    <source>
        <dbReference type="Pfam" id="PF14322"/>
    </source>
</evidence>
<proteinExistence type="inferred from homology"/>
<feature type="signal peptide" evidence="6">
    <location>
        <begin position="1"/>
        <end position="22"/>
    </location>
</feature>
<dbReference type="InterPro" id="IPR012944">
    <property type="entry name" value="SusD_RagB_dom"/>
</dbReference>
<gene>
    <name evidence="9" type="ORF">C8N25_102313</name>
</gene>
<feature type="domain" description="RagB/SusD" evidence="7">
    <location>
        <begin position="412"/>
        <end position="557"/>
    </location>
</feature>
<dbReference type="RefSeq" id="WP_086539708.1">
    <property type="nucleotide sequence ID" value="NZ_MSSW01000003.1"/>
</dbReference>
<evidence type="ECO:0000256" key="2">
    <source>
        <dbReference type="ARBA" id="ARBA00006275"/>
    </source>
</evidence>
<comment type="subcellular location">
    <subcellularLocation>
        <location evidence="1">Cell outer membrane</location>
    </subcellularLocation>
</comment>
<dbReference type="InterPro" id="IPR033985">
    <property type="entry name" value="SusD-like_N"/>
</dbReference>
<dbReference type="EMBL" id="QUNF01000002">
    <property type="protein sequence ID" value="REG92907.1"/>
    <property type="molecule type" value="Genomic_DNA"/>
</dbReference>
<evidence type="ECO:0000256" key="3">
    <source>
        <dbReference type="ARBA" id="ARBA00022729"/>
    </source>
</evidence>
<sequence length="557" mass="62346">MKSTIKNILAIILFSAMTSSCVEDDFLKETPLDFYSTGNSFVTYENYQGALTDIYAQVRNLKFNANENGYAHLYGTDMMINARRTSDGLRFGNYSVALNPTSGIPLYHWNGLYKIITSANSIIDRLEENTVLTEEEKKSVAAEAHFFRAFGYRNLVYLFGGVPLLLNEVTAPTTDFVRATKVEVINQIVSDLLIAKENLPGINAVEDGKLSNLVANQLIAEIYLEQEKWDEAIAASSIVIDDPSTALMTERFGSLKNQDGDVFYDLFRVGNQNRKGGNTEAIWVAQFEVDILGGVLSSTNLGGNVLERVHAPAVFTLTDPNGKRGSAGSLSNLNAGGRGVSFMRPTQYMEQTVWADDFTGDIRNSKYNYVRDFKYDEPSSAWFDSSAVKYPGPNLKAESWRWYPWISKVTTPGQHPDNLYANKETGLLTNGAGSTYSDQYYMRLAETYLIRAEAYLGQGNLAKAADDINMLRNRAKAKPVMPSEVTIDYILDERARELSFEEDRRLTLARLGKVVERVRKYNDLNSSNILDHHGLWPIPAREIEANINGKLEQNPGY</sequence>
<evidence type="ECO:0000256" key="4">
    <source>
        <dbReference type="ARBA" id="ARBA00023136"/>
    </source>
</evidence>
<keyword evidence="4" id="KW-0472">Membrane</keyword>
<organism evidence="9 10">
    <name type="scientific">Algoriphagus antarcticus</name>
    <dbReference type="NCBI Taxonomy" id="238540"/>
    <lineage>
        <taxon>Bacteria</taxon>
        <taxon>Pseudomonadati</taxon>
        <taxon>Bacteroidota</taxon>
        <taxon>Cytophagia</taxon>
        <taxon>Cytophagales</taxon>
        <taxon>Cyclobacteriaceae</taxon>
        <taxon>Algoriphagus</taxon>
    </lineage>
</organism>
<dbReference type="GO" id="GO:0009279">
    <property type="term" value="C:cell outer membrane"/>
    <property type="evidence" value="ECO:0007669"/>
    <property type="project" value="UniProtKB-SubCell"/>
</dbReference>
<evidence type="ECO:0000256" key="6">
    <source>
        <dbReference type="SAM" id="SignalP"/>
    </source>
</evidence>
<dbReference type="AlphaFoldDB" id="A0A3E0E3P3"/>
<dbReference type="Pfam" id="PF07980">
    <property type="entry name" value="SusD_RagB"/>
    <property type="match status" value="1"/>
</dbReference>
<dbReference type="InterPro" id="IPR011990">
    <property type="entry name" value="TPR-like_helical_dom_sf"/>
</dbReference>
<name>A0A3E0E3P3_9BACT</name>
<keyword evidence="3 6" id="KW-0732">Signal</keyword>